<dbReference type="EMBL" id="PFNM01000037">
    <property type="protein sequence ID" value="PIZ44751.1"/>
    <property type="molecule type" value="Genomic_DNA"/>
</dbReference>
<evidence type="ECO:0000313" key="1">
    <source>
        <dbReference type="EMBL" id="PIZ44751.1"/>
    </source>
</evidence>
<dbReference type="AlphaFoldDB" id="A0A2M7TFM1"/>
<proteinExistence type="predicted"/>
<protein>
    <submittedName>
        <fullName evidence="1">Uncharacterized protein</fullName>
    </submittedName>
</protein>
<evidence type="ECO:0000313" key="2">
    <source>
        <dbReference type="Proteomes" id="UP000230553"/>
    </source>
</evidence>
<accession>A0A2M7TFM1</accession>
<dbReference type="Proteomes" id="UP000230553">
    <property type="component" value="Unassembled WGS sequence"/>
</dbReference>
<reference evidence="2" key="1">
    <citation type="submission" date="2017-09" db="EMBL/GenBank/DDBJ databases">
        <title>Depth-based differentiation of microbial function through sediment-hosted aquifers and enrichment of novel symbionts in the deep terrestrial subsurface.</title>
        <authorList>
            <person name="Probst A.J."/>
            <person name="Ladd B."/>
            <person name="Jarett J.K."/>
            <person name="Geller-Mcgrath D.E."/>
            <person name="Sieber C.M.K."/>
            <person name="Emerson J.B."/>
            <person name="Anantharaman K."/>
            <person name="Thomas B.C."/>
            <person name="Malmstrom R."/>
            <person name="Stieglmeier M."/>
            <person name="Klingl A."/>
            <person name="Woyke T."/>
            <person name="Ryan C.M."/>
            <person name="Banfield J.F."/>
        </authorList>
    </citation>
    <scope>NUCLEOTIDE SEQUENCE [LARGE SCALE GENOMIC DNA]</scope>
</reference>
<name>A0A2M7TFM1_9BACT</name>
<sequence length="93" mass="10507">MSKEKKLDFFNFILDTKDKDLYVVIANLKGVIIYKPSDKKLKSISKIEAMKGSSVGYVIYTNNVPTYRVQTNATNGIGISAFCQRVFFADTKQ</sequence>
<gene>
    <name evidence="1" type="ORF">COY31_01870</name>
</gene>
<organism evidence="1 2">
    <name type="scientific">Candidatus Wolfebacteria bacterium CG_4_10_14_0_2_um_filter_39_18</name>
    <dbReference type="NCBI Taxonomy" id="1975061"/>
    <lineage>
        <taxon>Bacteria</taxon>
        <taxon>Candidatus Wolfeibacteriota</taxon>
    </lineage>
</organism>
<comment type="caution">
    <text evidence="1">The sequence shown here is derived from an EMBL/GenBank/DDBJ whole genome shotgun (WGS) entry which is preliminary data.</text>
</comment>